<evidence type="ECO:0000313" key="2">
    <source>
        <dbReference type="EMBL" id="CAA7054910.1"/>
    </source>
</evidence>
<dbReference type="EMBL" id="CACVBM020001595">
    <property type="protein sequence ID" value="CAA7054910.1"/>
    <property type="molecule type" value="Genomic_DNA"/>
</dbReference>
<evidence type="ECO:0000256" key="1">
    <source>
        <dbReference type="SAM" id="MobiDB-lite"/>
    </source>
</evidence>
<gene>
    <name evidence="2" type="ORF">MERR_LOCUS42146</name>
</gene>
<comment type="caution">
    <text evidence="2">The sequence shown here is derived from an EMBL/GenBank/DDBJ whole genome shotgun (WGS) entry which is preliminary data.</text>
</comment>
<keyword evidence="3" id="KW-1185">Reference proteome</keyword>
<organism evidence="2 3">
    <name type="scientific">Microthlaspi erraticum</name>
    <dbReference type="NCBI Taxonomy" id="1685480"/>
    <lineage>
        <taxon>Eukaryota</taxon>
        <taxon>Viridiplantae</taxon>
        <taxon>Streptophyta</taxon>
        <taxon>Embryophyta</taxon>
        <taxon>Tracheophyta</taxon>
        <taxon>Spermatophyta</taxon>
        <taxon>Magnoliopsida</taxon>
        <taxon>eudicotyledons</taxon>
        <taxon>Gunneridae</taxon>
        <taxon>Pentapetalae</taxon>
        <taxon>rosids</taxon>
        <taxon>malvids</taxon>
        <taxon>Brassicales</taxon>
        <taxon>Brassicaceae</taxon>
        <taxon>Coluteocarpeae</taxon>
        <taxon>Microthlaspi</taxon>
    </lineage>
</organism>
<protein>
    <submittedName>
        <fullName evidence="2">Uncharacterized protein</fullName>
    </submittedName>
</protein>
<dbReference type="Proteomes" id="UP000467841">
    <property type="component" value="Unassembled WGS sequence"/>
</dbReference>
<feature type="region of interest" description="Disordered" evidence="1">
    <location>
        <begin position="1"/>
        <end position="32"/>
    </location>
</feature>
<evidence type="ECO:0000313" key="3">
    <source>
        <dbReference type="Proteomes" id="UP000467841"/>
    </source>
</evidence>
<dbReference type="AlphaFoldDB" id="A0A6D2KNQ3"/>
<proteinExistence type="predicted"/>
<reference evidence="2" key="1">
    <citation type="submission" date="2020-01" db="EMBL/GenBank/DDBJ databases">
        <authorList>
            <person name="Mishra B."/>
        </authorList>
    </citation>
    <scope>NUCLEOTIDE SEQUENCE [LARGE SCALE GENOMIC DNA]</scope>
</reference>
<feature type="compositionally biased region" description="Basic and acidic residues" evidence="1">
    <location>
        <begin position="1"/>
        <end position="13"/>
    </location>
</feature>
<name>A0A6D2KNQ3_9BRAS</name>
<sequence>MIPERRIGEERRGSSSHRQSFPITRSRMSPRLKSRKRICIQEVNPRIVLFGLHNRESPADLRSMGLKPRLRPEKTKTREIRFVQKGLYGFVL</sequence>
<accession>A0A6D2KNQ3</accession>